<organism evidence="1 2">
    <name type="scientific">Aquamicrobium zhengzhouense</name>
    <dbReference type="NCBI Taxonomy" id="2781738"/>
    <lineage>
        <taxon>Bacteria</taxon>
        <taxon>Pseudomonadati</taxon>
        <taxon>Pseudomonadota</taxon>
        <taxon>Alphaproteobacteria</taxon>
        <taxon>Hyphomicrobiales</taxon>
        <taxon>Phyllobacteriaceae</taxon>
        <taxon>Aquamicrobium</taxon>
    </lineage>
</organism>
<comment type="caution">
    <text evidence="1">The sequence shown here is derived from an EMBL/GenBank/DDBJ whole genome shotgun (WGS) entry which is preliminary data.</text>
</comment>
<proteinExistence type="predicted"/>
<reference evidence="1 2" key="1">
    <citation type="submission" date="2020-10" db="EMBL/GenBank/DDBJ databases">
        <title>Aquamicrobium zhengzhouensis sp. nov., a exopolysaccharide producing bacterium isolated from farmland soil.</title>
        <authorList>
            <person name="Wang X."/>
        </authorList>
    </citation>
    <scope>NUCLEOTIDE SEQUENCE [LARGE SCALE GENOMIC DNA]</scope>
    <source>
        <strain evidence="2">cd-1</strain>
    </source>
</reference>
<gene>
    <name evidence="1" type="ORF">IOD40_12515</name>
</gene>
<dbReference type="EMBL" id="JADGMQ010000008">
    <property type="protein sequence ID" value="MBI1621483.1"/>
    <property type="molecule type" value="Genomic_DNA"/>
</dbReference>
<dbReference type="RefSeq" id="WP_198476883.1">
    <property type="nucleotide sequence ID" value="NZ_JADGMQ010000008.1"/>
</dbReference>
<keyword evidence="2" id="KW-1185">Reference proteome</keyword>
<sequence>MTIAERRARQAYDRMNPWRPMPEAEPDGTVCELLFNDMVGCFDADPGRYFLDHDGRWYRIEPPGVCLRTAINWRPAFARITPERRHYLKQQARRT</sequence>
<name>A0ABS0SDW7_9HYPH</name>
<evidence type="ECO:0000313" key="1">
    <source>
        <dbReference type="EMBL" id="MBI1621483.1"/>
    </source>
</evidence>
<dbReference type="Proteomes" id="UP000601789">
    <property type="component" value="Unassembled WGS sequence"/>
</dbReference>
<accession>A0ABS0SDW7</accession>
<protein>
    <submittedName>
        <fullName evidence="1">Uncharacterized protein</fullName>
    </submittedName>
</protein>
<evidence type="ECO:0000313" key="2">
    <source>
        <dbReference type="Proteomes" id="UP000601789"/>
    </source>
</evidence>